<dbReference type="InterPro" id="IPR017395">
    <property type="entry name" value="Chlorophyllase-like"/>
</dbReference>
<dbReference type="PANTHER" id="PTHR33428">
    <property type="entry name" value="CHLOROPHYLLASE-2, CHLOROPLASTIC"/>
    <property type="match status" value="1"/>
</dbReference>
<dbReference type="Proteomes" id="UP001223520">
    <property type="component" value="Chromosome"/>
</dbReference>
<organism evidence="1 2">
    <name type="scientific">Halotia branconii CENA392</name>
    <dbReference type="NCBI Taxonomy" id="1539056"/>
    <lineage>
        <taxon>Bacteria</taxon>
        <taxon>Bacillati</taxon>
        <taxon>Cyanobacteriota</taxon>
        <taxon>Cyanophyceae</taxon>
        <taxon>Nostocales</taxon>
        <taxon>Nodulariaceae</taxon>
        <taxon>Halotia</taxon>
    </lineage>
</organism>
<evidence type="ECO:0000313" key="2">
    <source>
        <dbReference type="Proteomes" id="UP001223520"/>
    </source>
</evidence>
<dbReference type="RefSeq" id="WP_281483122.1">
    <property type="nucleotide sequence ID" value="NZ_CP124543.1"/>
</dbReference>
<sequence>MPDQLPIALMLQGALVDKADYSNYAQTVASYGFVVVVPNNQRTVTPPNGETVTGLLSEQGQVNAVLEQMKVEDADPTSPIFEIADTETLGLLGHSFGGAVGLGATQDEICIPGICSQDYTIPPELQAGIFYGTSFRDRQTGEFLPIDNEGIAVGLIQGSLDGVIPPSNSQTTYDRILNPPKVSVTVEGANHYSITNVDNPEREPNRPTLGQTTATETIGRWSGLFLRSHLLHDRGAFNYIYGTGDNLDPNVSVISQTPVY</sequence>
<accession>A0AAJ6NSL0</accession>
<dbReference type="EMBL" id="CP124543">
    <property type="protein sequence ID" value="WGV25835.1"/>
    <property type="molecule type" value="Genomic_DNA"/>
</dbReference>
<dbReference type="PANTHER" id="PTHR33428:SF14">
    <property type="entry name" value="CARBOXYLESTERASE TYPE B DOMAIN-CONTAINING PROTEIN"/>
    <property type="match status" value="1"/>
</dbReference>
<protein>
    <submittedName>
        <fullName evidence="1">Chlorophyllase</fullName>
    </submittedName>
</protein>
<evidence type="ECO:0000313" key="1">
    <source>
        <dbReference type="EMBL" id="WGV25835.1"/>
    </source>
</evidence>
<keyword evidence="2" id="KW-1185">Reference proteome</keyword>
<dbReference type="KEGG" id="hbq:QI031_29660"/>
<dbReference type="SUPFAM" id="SSF53474">
    <property type="entry name" value="alpha/beta-Hydrolases"/>
    <property type="match status" value="1"/>
</dbReference>
<dbReference type="AlphaFoldDB" id="A0AAJ6NSL0"/>
<dbReference type="Pfam" id="PF07224">
    <property type="entry name" value="Chlorophyllase"/>
    <property type="match status" value="1"/>
</dbReference>
<reference evidence="1 2" key="1">
    <citation type="journal article" date="2023" name="Limnol Oceanogr Lett">
        <title>Environmental adaptations by the intertidal Antarctic cyanobacterium Halotia branconii CENA392 as revealed using long-read genome sequencing.</title>
        <authorList>
            <person name="Dextro R.B."/>
            <person name="Delbaje E."/>
            <person name="Freitas P.N.N."/>
            <person name="Geraldes V."/>
            <person name="Pinto E."/>
            <person name="Long P.F."/>
            <person name="Fiore M.F."/>
        </authorList>
    </citation>
    <scope>NUCLEOTIDE SEQUENCE [LARGE SCALE GENOMIC DNA]</scope>
    <source>
        <strain evidence="1 2">CENA392</strain>
    </source>
</reference>
<gene>
    <name evidence="1" type="ORF">QI031_29660</name>
</gene>
<name>A0AAJ6NSL0_9CYAN</name>
<dbReference type="InterPro" id="IPR029058">
    <property type="entry name" value="AB_hydrolase_fold"/>
</dbReference>
<dbReference type="Gene3D" id="3.40.50.1820">
    <property type="entry name" value="alpha/beta hydrolase"/>
    <property type="match status" value="1"/>
</dbReference>
<proteinExistence type="predicted"/>